<sequence>MPTHNNLTTDNIPDILKNTLDIRQCNQSIYIEGTLGDQRVKVKRLMFLARFSEKKYQVDNEKFTNQFSFQINLKDHPEICESTEEVFNLYIVVTTDKKTAMQLNSLKSKLKNNHDGDTDDYILRLGKFHNTKTTGLQPFKVNNNYYLLYKTIKGNISLLVNREIKPKPFIEINNFKNNTINLKLVLI</sequence>
<proteinExistence type="predicted"/>
<gene>
    <name evidence="1" type="ORF">ACFQ4A_19005</name>
</gene>
<accession>A0ABW3ZZ28</accession>
<dbReference type="Proteomes" id="UP001597178">
    <property type="component" value="Unassembled WGS sequence"/>
</dbReference>
<name>A0ABW3ZZ28_9BACI</name>
<dbReference type="RefSeq" id="WP_382402938.1">
    <property type="nucleotide sequence ID" value="NZ_JBHTNH010000061.1"/>
</dbReference>
<evidence type="ECO:0000313" key="2">
    <source>
        <dbReference type="Proteomes" id="UP001597178"/>
    </source>
</evidence>
<comment type="caution">
    <text evidence="1">The sequence shown here is derived from an EMBL/GenBank/DDBJ whole genome shotgun (WGS) entry which is preliminary data.</text>
</comment>
<keyword evidence="2" id="KW-1185">Reference proteome</keyword>
<protein>
    <submittedName>
        <fullName evidence="1">Uncharacterized protein</fullName>
    </submittedName>
</protein>
<evidence type="ECO:0000313" key="1">
    <source>
        <dbReference type="EMBL" id="MFD1363697.1"/>
    </source>
</evidence>
<organism evidence="1 2">
    <name type="scientific">Lentibacillus salinarum</name>
    <dbReference type="NCBI Taxonomy" id="446820"/>
    <lineage>
        <taxon>Bacteria</taxon>
        <taxon>Bacillati</taxon>
        <taxon>Bacillota</taxon>
        <taxon>Bacilli</taxon>
        <taxon>Bacillales</taxon>
        <taxon>Bacillaceae</taxon>
        <taxon>Lentibacillus</taxon>
    </lineage>
</organism>
<reference evidence="2" key="1">
    <citation type="journal article" date="2019" name="Int. J. Syst. Evol. Microbiol.">
        <title>The Global Catalogue of Microorganisms (GCM) 10K type strain sequencing project: providing services to taxonomists for standard genome sequencing and annotation.</title>
        <authorList>
            <consortium name="The Broad Institute Genomics Platform"/>
            <consortium name="The Broad Institute Genome Sequencing Center for Infectious Disease"/>
            <person name="Wu L."/>
            <person name="Ma J."/>
        </authorList>
    </citation>
    <scope>NUCLEOTIDE SEQUENCE [LARGE SCALE GENOMIC DNA]</scope>
    <source>
        <strain evidence="2">CCUG 54822</strain>
    </source>
</reference>
<dbReference type="EMBL" id="JBHTNH010000061">
    <property type="protein sequence ID" value="MFD1363697.1"/>
    <property type="molecule type" value="Genomic_DNA"/>
</dbReference>